<keyword evidence="1" id="KW-1133">Transmembrane helix</keyword>
<dbReference type="RefSeq" id="XP_008472740.1">
    <property type="nucleotide sequence ID" value="XM_008474518.3"/>
</dbReference>
<protein>
    <submittedName>
        <fullName evidence="3">Uncharacterized protein LOC103509886</fullName>
    </submittedName>
</protein>
<dbReference type="GeneID" id="103509886"/>
<evidence type="ECO:0000313" key="2">
    <source>
        <dbReference type="Proteomes" id="UP000079169"/>
    </source>
</evidence>
<feature type="transmembrane region" description="Helical" evidence="1">
    <location>
        <begin position="6"/>
        <end position="29"/>
    </location>
</feature>
<dbReference type="AlphaFoldDB" id="A0A1S3D239"/>
<keyword evidence="1" id="KW-0472">Membrane</keyword>
<reference evidence="3" key="1">
    <citation type="submission" date="2025-08" db="UniProtKB">
        <authorList>
            <consortium name="RefSeq"/>
        </authorList>
    </citation>
    <scope>IDENTIFICATION</scope>
</reference>
<name>A0A1S3D239_DIACI</name>
<evidence type="ECO:0000313" key="3">
    <source>
        <dbReference type="RefSeq" id="XP_008472740.1"/>
    </source>
</evidence>
<keyword evidence="2" id="KW-1185">Reference proteome</keyword>
<dbReference type="KEGG" id="dci:103509886"/>
<proteinExistence type="predicted"/>
<dbReference type="PaxDb" id="121845-A0A1S3D239"/>
<accession>A0A1S3D239</accession>
<gene>
    <name evidence="3" type="primary">LOC103509886</name>
</gene>
<dbReference type="Proteomes" id="UP000079169">
    <property type="component" value="Unplaced"/>
</dbReference>
<organism evidence="2 3">
    <name type="scientific">Diaphorina citri</name>
    <name type="common">Asian citrus psyllid</name>
    <dbReference type="NCBI Taxonomy" id="121845"/>
    <lineage>
        <taxon>Eukaryota</taxon>
        <taxon>Metazoa</taxon>
        <taxon>Ecdysozoa</taxon>
        <taxon>Arthropoda</taxon>
        <taxon>Hexapoda</taxon>
        <taxon>Insecta</taxon>
        <taxon>Pterygota</taxon>
        <taxon>Neoptera</taxon>
        <taxon>Paraneoptera</taxon>
        <taxon>Hemiptera</taxon>
        <taxon>Sternorrhyncha</taxon>
        <taxon>Psylloidea</taxon>
        <taxon>Psyllidae</taxon>
        <taxon>Diaphorininae</taxon>
        <taxon>Diaphorina</taxon>
    </lineage>
</organism>
<keyword evidence="1" id="KW-0812">Transmembrane</keyword>
<sequence length="148" mass="17071">MFGFSLFQLVHSYLLFFCFVVVFICSSFVECRSTVPVKRVLPPKPGYIPVYIQHGDAPPDVASLYKSSIPLHKNMGKQKYKNNIYSGHYMSLNRAKQPNHAKTDSKHPQGVLYHKAAARSPMESHYKAKTKMTGNSRVKRSFDFWYFE</sequence>
<evidence type="ECO:0000256" key="1">
    <source>
        <dbReference type="SAM" id="Phobius"/>
    </source>
</evidence>